<proteinExistence type="predicted"/>
<evidence type="ECO:0000313" key="3">
    <source>
        <dbReference type="Proteomes" id="UP000194236"/>
    </source>
</evidence>
<keyword evidence="3" id="KW-1185">Reference proteome</keyword>
<comment type="caution">
    <text evidence="2">The sequence shown here is derived from an EMBL/GenBank/DDBJ whole genome shotgun (WGS) entry which is preliminary data.</text>
</comment>
<organism evidence="2 3">
    <name type="scientific">Euroglyphus maynei</name>
    <name type="common">Mayne's house dust mite</name>
    <dbReference type="NCBI Taxonomy" id="6958"/>
    <lineage>
        <taxon>Eukaryota</taxon>
        <taxon>Metazoa</taxon>
        <taxon>Ecdysozoa</taxon>
        <taxon>Arthropoda</taxon>
        <taxon>Chelicerata</taxon>
        <taxon>Arachnida</taxon>
        <taxon>Acari</taxon>
        <taxon>Acariformes</taxon>
        <taxon>Sarcoptiformes</taxon>
        <taxon>Astigmata</taxon>
        <taxon>Psoroptidia</taxon>
        <taxon>Analgoidea</taxon>
        <taxon>Pyroglyphidae</taxon>
        <taxon>Pyroglyphinae</taxon>
        <taxon>Euroglyphus</taxon>
    </lineage>
</organism>
<evidence type="ECO:0000256" key="1">
    <source>
        <dbReference type="SAM" id="MobiDB-lite"/>
    </source>
</evidence>
<dbReference type="Proteomes" id="UP000194236">
    <property type="component" value="Unassembled WGS sequence"/>
</dbReference>
<feature type="non-terminal residue" evidence="2">
    <location>
        <position position="124"/>
    </location>
</feature>
<dbReference type="AlphaFoldDB" id="A0A1Y3B1Y9"/>
<reference evidence="2 3" key="1">
    <citation type="submission" date="2017-03" db="EMBL/GenBank/DDBJ databases">
        <title>Genome Survey of Euroglyphus maynei.</title>
        <authorList>
            <person name="Arlian L.G."/>
            <person name="Morgan M.S."/>
            <person name="Rider S.D."/>
        </authorList>
    </citation>
    <scope>NUCLEOTIDE SEQUENCE [LARGE SCALE GENOMIC DNA]</scope>
    <source>
        <strain evidence="2">Arlian Lab</strain>
        <tissue evidence="2">Whole body</tissue>
    </source>
</reference>
<gene>
    <name evidence="2" type="ORF">BLA29_010014</name>
</gene>
<name>A0A1Y3B1Y9_EURMA</name>
<accession>A0A1Y3B1Y9</accession>
<feature type="region of interest" description="Disordered" evidence="1">
    <location>
        <begin position="19"/>
        <end position="54"/>
    </location>
</feature>
<protein>
    <submittedName>
        <fullName evidence="2">Uncharacterized protein</fullName>
    </submittedName>
</protein>
<sequence>MESLDEFQILESMIQKSEESLKRNNKKAKLIETKPLPETNHNHDNDDDDDSRQQMELLKNIISNELANHNELNDQARLIKTLCTRLHQALQNNEEIRKSEMVITQELQDMKQEMQQFTTTMMMN</sequence>
<evidence type="ECO:0000313" key="2">
    <source>
        <dbReference type="EMBL" id="OTF74829.1"/>
    </source>
</evidence>
<dbReference type="EMBL" id="MUJZ01045021">
    <property type="protein sequence ID" value="OTF74829.1"/>
    <property type="molecule type" value="Genomic_DNA"/>
</dbReference>